<proteinExistence type="inferred from homology"/>
<protein>
    <recommendedName>
        <fullName evidence="2">Negative regulator of flagellin synthesis</fullName>
    </recommendedName>
</protein>
<keyword evidence="8" id="KW-0282">Flagellum</keyword>
<evidence type="ECO:0000313" key="9">
    <source>
        <dbReference type="Proteomes" id="UP001493487"/>
    </source>
</evidence>
<dbReference type="Pfam" id="PF04316">
    <property type="entry name" value="FlgM"/>
    <property type="match status" value="1"/>
</dbReference>
<dbReference type="RefSeq" id="WP_232185301.1">
    <property type="nucleotide sequence ID" value="NZ_JAIOAP010000004.1"/>
</dbReference>
<evidence type="ECO:0000256" key="2">
    <source>
        <dbReference type="ARBA" id="ARBA00017823"/>
    </source>
</evidence>
<dbReference type="NCBIfam" id="TIGR03824">
    <property type="entry name" value="FlgM_jcvi"/>
    <property type="match status" value="1"/>
</dbReference>
<evidence type="ECO:0000259" key="7">
    <source>
        <dbReference type="Pfam" id="PF04316"/>
    </source>
</evidence>
<dbReference type="Proteomes" id="UP001493487">
    <property type="component" value="Unassembled WGS sequence"/>
</dbReference>
<evidence type="ECO:0000256" key="1">
    <source>
        <dbReference type="ARBA" id="ARBA00005322"/>
    </source>
</evidence>
<feature type="domain" description="Anti-sigma-28 factor FlgM C-terminal" evidence="7">
    <location>
        <begin position="33"/>
        <end position="83"/>
    </location>
</feature>
<keyword evidence="4" id="KW-1005">Bacterial flagellum biogenesis</keyword>
<keyword evidence="8" id="KW-0969">Cilium</keyword>
<gene>
    <name evidence="8" type="primary">flgM</name>
    <name evidence="8" type="ORF">QJS35_06415</name>
</gene>
<dbReference type="SUPFAM" id="SSF101498">
    <property type="entry name" value="Anti-sigma factor FlgM"/>
    <property type="match status" value="1"/>
</dbReference>
<evidence type="ECO:0000256" key="3">
    <source>
        <dbReference type="ARBA" id="ARBA00022491"/>
    </source>
</evidence>
<keyword evidence="8" id="KW-0966">Cell projection</keyword>
<keyword evidence="5" id="KW-0805">Transcription regulation</keyword>
<evidence type="ECO:0000313" key="8">
    <source>
        <dbReference type="EMBL" id="MEQ4482024.1"/>
    </source>
</evidence>
<comment type="caution">
    <text evidence="8">The sequence shown here is derived from an EMBL/GenBank/DDBJ whole genome shotgun (WGS) entry which is preliminary data.</text>
</comment>
<dbReference type="InterPro" id="IPR007412">
    <property type="entry name" value="FlgM"/>
</dbReference>
<sequence length="87" mass="9677">MKINESQRIANLQKSYGKYKGAGEGAESLRKKDQVSISSEAQELLQSQQATDAERIQKIEELKNSVSAGTYYVDAGKIAEKLLPFIR</sequence>
<keyword evidence="9" id="KW-1185">Reference proteome</keyword>
<keyword evidence="3" id="KW-0678">Repressor</keyword>
<evidence type="ECO:0000256" key="5">
    <source>
        <dbReference type="ARBA" id="ARBA00023015"/>
    </source>
</evidence>
<dbReference type="EMBL" id="JASKHM010000003">
    <property type="protein sequence ID" value="MEQ4482024.1"/>
    <property type="molecule type" value="Genomic_DNA"/>
</dbReference>
<organism evidence="8 9">
    <name type="scientific">Cohnella silvisoli</name>
    <dbReference type="NCBI Taxonomy" id="2873699"/>
    <lineage>
        <taxon>Bacteria</taxon>
        <taxon>Bacillati</taxon>
        <taxon>Bacillota</taxon>
        <taxon>Bacilli</taxon>
        <taxon>Bacillales</taxon>
        <taxon>Paenibacillaceae</taxon>
        <taxon>Cohnella</taxon>
    </lineage>
</organism>
<name>A0ABV1KPL9_9BACL</name>
<evidence type="ECO:0000256" key="6">
    <source>
        <dbReference type="ARBA" id="ARBA00023163"/>
    </source>
</evidence>
<comment type="similarity">
    <text evidence="1">Belongs to the FlgM family.</text>
</comment>
<keyword evidence="6" id="KW-0804">Transcription</keyword>
<dbReference type="InterPro" id="IPR035890">
    <property type="entry name" value="Anti-sigma-28_factor_FlgM_sf"/>
</dbReference>
<evidence type="ECO:0000256" key="4">
    <source>
        <dbReference type="ARBA" id="ARBA00022795"/>
    </source>
</evidence>
<dbReference type="InterPro" id="IPR031316">
    <property type="entry name" value="FlgM_C"/>
</dbReference>
<reference evidence="8 9" key="1">
    <citation type="journal article" date="2023" name="Genome Announc.">
        <title>Pan-Genome Analyses of the Genus Cohnella and Proposal of the Novel Species Cohnella silvisoli sp. nov., Isolated from Forest Soil.</title>
        <authorList>
            <person name="Wang C."/>
            <person name="Mao L."/>
            <person name="Bao G."/>
            <person name="Zhu H."/>
        </authorList>
    </citation>
    <scope>NUCLEOTIDE SEQUENCE [LARGE SCALE GENOMIC DNA]</scope>
    <source>
        <strain evidence="8 9">NL03-T5-1</strain>
    </source>
</reference>
<accession>A0ABV1KPL9</accession>